<keyword evidence="3" id="KW-1185">Reference proteome</keyword>
<feature type="transmembrane region" description="Helical" evidence="1">
    <location>
        <begin position="48"/>
        <end position="69"/>
    </location>
</feature>
<evidence type="ECO:0000256" key="1">
    <source>
        <dbReference type="SAM" id="Phobius"/>
    </source>
</evidence>
<organism evidence="2 3">
    <name type="scientific">Alsobacter ponti</name>
    <dbReference type="NCBI Taxonomy" id="2962936"/>
    <lineage>
        <taxon>Bacteria</taxon>
        <taxon>Pseudomonadati</taxon>
        <taxon>Pseudomonadota</taxon>
        <taxon>Alphaproteobacteria</taxon>
        <taxon>Hyphomicrobiales</taxon>
        <taxon>Alsobacteraceae</taxon>
        <taxon>Alsobacter</taxon>
    </lineage>
</organism>
<comment type="caution">
    <text evidence="2">The sequence shown here is derived from an EMBL/GenBank/DDBJ whole genome shotgun (WGS) entry which is preliminary data.</text>
</comment>
<keyword evidence="1" id="KW-1133">Transmembrane helix</keyword>
<name>A0ABT1LCG0_9HYPH</name>
<evidence type="ECO:0008006" key="4">
    <source>
        <dbReference type="Google" id="ProtNLM"/>
    </source>
</evidence>
<keyword evidence="1" id="KW-0472">Membrane</keyword>
<accession>A0ABT1LCG0</accession>
<evidence type="ECO:0000313" key="2">
    <source>
        <dbReference type="EMBL" id="MCP8938435.1"/>
    </source>
</evidence>
<dbReference type="Proteomes" id="UP001205890">
    <property type="component" value="Unassembled WGS sequence"/>
</dbReference>
<dbReference type="EMBL" id="JANCLU010000006">
    <property type="protein sequence ID" value="MCP8938435.1"/>
    <property type="molecule type" value="Genomic_DNA"/>
</dbReference>
<evidence type="ECO:0000313" key="3">
    <source>
        <dbReference type="Proteomes" id="UP001205890"/>
    </source>
</evidence>
<reference evidence="2 3" key="1">
    <citation type="submission" date="2022-07" db="EMBL/GenBank/DDBJ databases">
        <authorList>
            <person name="Li W.-J."/>
            <person name="Deng Q.-Q."/>
        </authorList>
    </citation>
    <scope>NUCLEOTIDE SEQUENCE [LARGE SCALE GENOMIC DNA]</scope>
    <source>
        <strain evidence="2 3">SYSU M60028</strain>
    </source>
</reference>
<proteinExistence type="predicted"/>
<sequence length="86" mass="9234">MLYDAQIPMILLCAILLGVLVSARVTVFAVAMLAPLIAVAAWLVVGNWWIAVAAFLLFQAGFLAPLLVTTVMRGFFLVRTQGGRTA</sequence>
<protein>
    <recommendedName>
        <fullName evidence="4">DUF2484 family protein</fullName>
    </recommendedName>
</protein>
<feature type="transmembrane region" description="Helical" evidence="1">
    <location>
        <begin position="9"/>
        <end position="42"/>
    </location>
</feature>
<dbReference type="RefSeq" id="WP_254740367.1">
    <property type="nucleotide sequence ID" value="NZ_JANCLU010000006.1"/>
</dbReference>
<keyword evidence="1" id="KW-0812">Transmembrane</keyword>
<gene>
    <name evidence="2" type="ORF">NK718_07895</name>
</gene>